<sequence length="193" mass="21472">MRVVNDFTSKTDGGTPRRGFMASGLAPFDAMPRIDYICANGLFRRHLGNIAQLESGRIFCRHGIDHLLDVARIMWIKNLEEQLEFDREVIYATALLHDIGKDEQYESGISHDVASERVADAILGGMPDDVAFEPADAAAIKTAILGHRKLRVNSQPLERLLYAADKASRACFACPARNACNWSDDKKNLSIRV</sequence>
<dbReference type="InterPro" id="IPR006675">
    <property type="entry name" value="HDIG_dom"/>
</dbReference>
<organism evidence="2 3">
    <name type="scientific">Collinsella aerofaciens</name>
    <dbReference type="NCBI Taxonomy" id="74426"/>
    <lineage>
        <taxon>Bacteria</taxon>
        <taxon>Bacillati</taxon>
        <taxon>Actinomycetota</taxon>
        <taxon>Coriobacteriia</taxon>
        <taxon>Coriobacteriales</taxon>
        <taxon>Coriobacteriaceae</taxon>
        <taxon>Collinsella</taxon>
    </lineage>
</organism>
<proteinExistence type="predicted"/>
<dbReference type="NCBIfam" id="TIGR00277">
    <property type="entry name" value="HDIG"/>
    <property type="match status" value="1"/>
</dbReference>
<dbReference type="SMART" id="SM00471">
    <property type="entry name" value="HDc"/>
    <property type="match status" value="1"/>
</dbReference>
<gene>
    <name evidence="2" type="ORF">ERS852381_01416</name>
</gene>
<evidence type="ECO:0000259" key="1">
    <source>
        <dbReference type="SMART" id="SM00471"/>
    </source>
</evidence>
<dbReference type="SUPFAM" id="SSF109604">
    <property type="entry name" value="HD-domain/PDEase-like"/>
    <property type="match status" value="1"/>
</dbReference>
<dbReference type="Pfam" id="PF01966">
    <property type="entry name" value="HD"/>
    <property type="match status" value="1"/>
</dbReference>
<dbReference type="RefSeq" id="WP_172676340.1">
    <property type="nucleotide sequence ID" value="NZ_CYYP01000012.1"/>
</dbReference>
<evidence type="ECO:0000313" key="3">
    <source>
        <dbReference type="Proteomes" id="UP000095468"/>
    </source>
</evidence>
<reference evidence="2 3" key="1">
    <citation type="submission" date="2015-09" db="EMBL/GenBank/DDBJ databases">
        <authorList>
            <consortium name="Pathogen Informatics"/>
        </authorList>
    </citation>
    <scope>NUCLEOTIDE SEQUENCE [LARGE SCALE GENOMIC DNA]</scope>
    <source>
        <strain evidence="2 3">2789STDY5608823</strain>
    </source>
</reference>
<dbReference type="InterPro" id="IPR006674">
    <property type="entry name" value="HD_domain"/>
</dbReference>
<protein>
    <submittedName>
        <fullName evidence="2">Predicted HD superfamily hydrolase</fullName>
    </submittedName>
</protein>
<dbReference type="AlphaFoldDB" id="A0A174EAE9"/>
<dbReference type="GO" id="GO:0016787">
    <property type="term" value="F:hydrolase activity"/>
    <property type="evidence" value="ECO:0007669"/>
    <property type="project" value="UniProtKB-KW"/>
</dbReference>
<dbReference type="Gene3D" id="1.10.3210.10">
    <property type="entry name" value="Hypothetical protein af1432"/>
    <property type="match status" value="1"/>
</dbReference>
<dbReference type="Proteomes" id="UP000095468">
    <property type="component" value="Unassembled WGS sequence"/>
</dbReference>
<evidence type="ECO:0000313" key="2">
    <source>
        <dbReference type="EMBL" id="CUO34641.1"/>
    </source>
</evidence>
<accession>A0A174EAE9</accession>
<feature type="domain" description="HD/PDEase" evidence="1">
    <location>
        <begin position="59"/>
        <end position="179"/>
    </location>
</feature>
<dbReference type="InterPro" id="IPR003607">
    <property type="entry name" value="HD/PDEase_dom"/>
</dbReference>
<keyword evidence="2" id="KW-0378">Hydrolase</keyword>
<name>A0A174EAE9_9ACTN</name>
<dbReference type="EMBL" id="CYYP01000012">
    <property type="protein sequence ID" value="CUO34641.1"/>
    <property type="molecule type" value="Genomic_DNA"/>
</dbReference>